<dbReference type="Pfam" id="PF01258">
    <property type="entry name" value="zf-dskA_traR"/>
    <property type="match status" value="1"/>
</dbReference>
<dbReference type="KEGG" id="cact:HZ995_13035"/>
<feature type="domain" description="Zinc finger DksA/TraR C4-type" evidence="5">
    <location>
        <begin position="81"/>
        <end position="111"/>
    </location>
</feature>
<evidence type="ECO:0000313" key="7">
    <source>
        <dbReference type="Proteomes" id="UP000665026"/>
    </source>
</evidence>
<dbReference type="PROSITE" id="PS51128">
    <property type="entry name" value="ZF_DKSA_2"/>
    <property type="match status" value="1"/>
</dbReference>
<dbReference type="Gene3D" id="1.20.120.910">
    <property type="entry name" value="DksA, coiled-coil domain"/>
    <property type="match status" value="1"/>
</dbReference>
<dbReference type="GO" id="GO:0008270">
    <property type="term" value="F:zinc ion binding"/>
    <property type="evidence" value="ECO:0007669"/>
    <property type="project" value="UniProtKB-KW"/>
</dbReference>
<feature type="zinc finger region" description="dksA C4-type" evidence="4">
    <location>
        <begin position="85"/>
        <end position="109"/>
    </location>
</feature>
<evidence type="ECO:0000256" key="1">
    <source>
        <dbReference type="ARBA" id="ARBA00022723"/>
    </source>
</evidence>
<dbReference type="SUPFAM" id="SSF57716">
    <property type="entry name" value="Glucocorticoid receptor-like (DNA-binding domain)"/>
    <property type="match status" value="1"/>
</dbReference>
<accession>A0A975I807</accession>
<evidence type="ECO:0000256" key="2">
    <source>
        <dbReference type="ARBA" id="ARBA00022771"/>
    </source>
</evidence>
<keyword evidence="3" id="KW-0862">Zinc</keyword>
<proteinExistence type="predicted"/>
<protein>
    <submittedName>
        <fullName evidence="6">TraR/DksA C4-type zinc finger protein</fullName>
    </submittedName>
</protein>
<gene>
    <name evidence="6" type="ORF">HZ995_13035</name>
</gene>
<evidence type="ECO:0000259" key="5">
    <source>
        <dbReference type="Pfam" id="PF01258"/>
    </source>
</evidence>
<evidence type="ECO:0000313" key="6">
    <source>
        <dbReference type="EMBL" id="QTN35396.1"/>
    </source>
</evidence>
<dbReference type="Proteomes" id="UP000665026">
    <property type="component" value="Chromosome"/>
</dbReference>
<dbReference type="RefSeq" id="WP_209356097.1">
    <property type="nucleotide sequence ID" value="NZ_CP060010.1"/>
</dbReference>
<dbReference type="InterPro" id="IPR000962">
    <property type="entry name" value="Znf_DskA_TraR"/>
</dbReference>
<reference evidence="6" key="1">
    <citation type="submission" date="2020-07" db="EMBL/GenBank/DDBJ databases">
        <title>Genome sequences of bacteria associated with the marine, planktonic diatom Thalassiosira profunda strain ECT2AJA-044.</title>
        <authorList>
            <person name="Gargas C.B."/>
            <person name="Roberts W.R."/>
            <person name="Alverson A.J."/>
        </authorList>
    </citation>
    <scope>NUCLEOTIDE SEQUENCE</scope>
    <source>
        <strain evidence="6">ECT2AJA-044</strain>
    </source>
</reference>
<evidence type="ECO:0000256" key="4">
    <source>
        <dbReference type="PROSITE-ProRule" id="PRU00510"/>
    </source>
</evidence>
<evidence type="ECO:0000256" key="3">
    <source>
        <dbReference type="ARBA" id="ARBA00022833"/>
    </source>
</evidence>
<dbReference type="EMBL" id="CP060010">
    <property type="protein sequence ID" value="QTN35396.1"/>
    <property type="molecule type" value="Genomic_DNA"/>
</dbReference>
<keyword evidence="1" id="KW-0479">Metal-binding</keyword>
<keyword evidence="2" id="KW-0863">Zinc-finger</keyword>
<sequence>MNASAEAEIREIILQKLAELEEQDRLGRDGQAVVELDQQAVGRLSRMDALQSQAMAKATQAQREIQVKALNAALKRMEDDDYGYCQDCGEDIPDARLKLNPAVLKCMSCATG</sequence>
<organism evidence="6 7">
    <name type="scientific">Cognatishimia activa</name>
    <dbReference type="NCBI Taxonomy" id="1715691"/>
    <lineage>
        <taxon>Bacteria</taxon>
        <taxon>Pseudomonadati</taxon>
        <taxon>Pseudomonadota</taxon>
        <taxon>Alphaproteobacteria</taxon>
        <taxon>Rhodobacterales</taxon>
        <taxon>Paracoccaceae</taxon>
        <taxon>Cognatishimia</taxon>
    </lineage>
</organism>
<dbReference type="PANTHER" id="PTHR33823">
    <property type="entry name" value="RNA POLYMERASE-BINDING TRANSCRIPTION FACTOR DKSA-RELATED"/>
    <property type="match status" value="1"/>
</dbReference>
<name>A0A975I807_9RHOB</name>
<dbReference type="AlphaFoldDB" id="A0A975I807"/>